<reference evidence="3" key="1">
    <citation type="journal article" date="2018" name="Nat. Microbiol.">
        <title>Leveraging single-cell genomics to expand the fungal tree of life.</title>
        <authorList>
            <person name="Ahrendt S.R."/>
            <person name="Quandt C.A."/>
            <person name="Ciobanu D."/>
            <person name="Clum A."/>
            <person name="Salamov A."/>
            <person name="Andreopoulos B."/>
            <person name="Cheng J.F."/>
            <person name="Woyke T."/>
            <person name="Pelin A."/>
            <person name="Henrissat B."/>
            <person name="Reynolds N.K."/>
            <person name="Benny G.L."/>
            <person name="Smith M.E."/>
            <person name="James T.Y."/>
            <person name="Grigoriev I.V."/>
        </authorList>
    </citation>
    <scope>NUCLEOTIDE SEQUENCE [LARGE SCALE GENOMIC DNA]</scope>
</reference>
<feature type="region of interest" description="Disordered" evidence="1">
    <location>
        <begin position="69"/>
        <end position="221"/>
    </location>
</feature>
<sequence>MRSALESTNGNGKEEEEDEAAPGAEEISTDPLLVSYLMVVLAGEGVAATSLFRLLQSGPAGKRRAGIANVIQNPKSPARPQPAPLIANREDDSSVSIGELAPTETTRPPPPHLSPCAQHSTPLLAITPSHPLPPAVPPKPRPSAMPQDLTSPPPAQPTPPQPQVPTPPPVRLPFDLECMHKERLLKDEAEQNEQMRKDEADRREPVQKEAAERKERMHKDAVERNDWLLKDLLGLAQDPDERGPILKAALECTKSASENVLEEEDDEPAMGELPPDRGHATRSSPHG</sequence>
<proteinExistence type="predicted"/>
<dbReference type="Proteomes" id="UP000269721">
    <property type="component" value="Unassembled WGS sequence"/>
</dbReference>
<evidence type="ECO:0000313" key="2">
    <source>
        <dbReference type="EMBL" id="RKO83412.1"/>
    </source>
</evidence>
<feature type="region of interest" description="Disordered" evidence="1">
    <location>
        <begin position="1"/>
        <end position="28"/>
    </location>
</feature>
<feature type="compositionally biased region" description="Pro residues" evidence="1">
    <location>
        <begin position="130"/>
        <end position="143"/>
    </location>
</feature>
<accession>A0A4P9VW89</accession>
<feature type="compositionally biased region" description="Pro residues" evidence="1">
    <location>
        <begin position="151"/>
        <end position="171"/>
    </location>
</feature>
<feature type="compositionally biased region" description="Polar residues" evidence="1">
    <location>
        <begin position="1"/>
        <end position="11"/>
    </location>
</feature>
<evidence type="ECO:0000313" key="3">
    <source>
        <dbReference type="Proteomes" id="UP000269721"/>
    </source>
</evidence>
<keyword evidence="3" id="KW-1185">Reference proteome</keyword>
<evidence type="ECO:0000256" key="1">
    <source>
        <dbReference type="SAM" id="MobiDB-lite"/>
    </source>
</evidence>
<dbReference type="AlphaFoldDB" id="A0A4P9VW89"/>
<name>A0A4P9VW89_9FUNG</name>
<feature type="region of interest" description="Disordered" evidence="1">
    <location>
        <begin position="256"/>
        <end position="287"/>
    </location>
</feature>
<feature type="compositionally biased region" description="Basic and acidic residues" evidence="1">
    <location>
        <begin position="177"/>
        <end position="221"/>
    </location>
</feature>
<feature type="compositionally biased region" description="Acidic residues" evidence="1">
    <location>
        <begin position="260"/>
        <end position="269"/>
    </location>
</feature>
<dbReference type="EMBL" id="ML001268">
    <property type="protein sequence ID" value="RKO83412.1"/>
    <property type="molecule type" value="Genomic_DNA"/>
</dbReference>
<protein>
    <submittedName>
        <fullName evidence="2">Uncharacterized protein</fullName>
    </submittedName>
</protein>
<organism evidence="2 3">
    <name type="scientific">Blyttiomyces helicus</name>
    <dbReference type="NCBI Taxonomy" id="388810"/>
    <lineage>
        <taxon>Eukaryota</taxon>
        <taxon>Fungi</taxon>
        <taxon>Fungi incertae sedis</taxon>
        <taxon>Chytridiomycota</taxon>
        <taxon>Chytridiomycota incertae sedis</taxon>
        <taxon>Chytridiomycetes</taxon>
        <taxon>Chytridiomycetes incertae sedis</taxon>
        <taxon>Blyttiomyces</taxon>
    </lineage>
</organism>
<gene>
    <name evidence="2" type="ORF">BDK51DRAFT_49997</name>
</gene>